<proteinExistence type="predicted"/>
<gene>
    <name evidence="1" type="ORF">Atai01_73870</name>
</gene>
<dbReference type="AlphaFoldDB" id="A0A9W6R8E8"/>
<dbReference type="Proteomes" id="UP001165136">
    <property type="component" value="Unassembled WGS sequence"/>
</dbReference>
<reference evidence="1" key="1">
    <citation type="submission" date="2023-03" db="EMBL/GenBank/DDBJ databases">
        <title>Amycolatopsis taiwanensis NBRC 103393.</title>
        <authorList>
            <person name="Ichikawa N."/>
            <person name="Sato H."/>
            <person name="Tonouchi N."/>
        </authorList>
    </citation>
    <scope>NUCLEOTIDE SEQUENCE</scope>
    <source>
        <strain evidence="1">NBRC 103393</strain>
    </source>
</reference>
<protein>
    <submittedName>
        <fullName evidence="1">Uncharacterized protein</fullName>
    </submittedName>
</protein>
<name>A0A9W6R8E8_9PSEU</name>
<dbReference type="EMBL" id="BSTI01000026">
    <property type="protein sequence ID" value="GLY70768.1"/>
    <property type="molecule type" value="Genomic_DNA"/>
</dbReference>
<organism evidence="1 2">
    <name type="scientific">Amycolatopsis taiwanensis</name>
    <dbReference type="NCBI Taxonomy" id="342230"/>
    <lineage>
        <taxon>Bacteria</taxon>
        <taxon>Bacillati</taxon>
        <taxon>Actinomycetota</taxon>
        <taxon>Actinomycetes</taxon>
        <taxon>Pseudonocardiales</taxon>
        <taxon>Pseudonocardiaceae</taxon>
        <taxon>Amycolatopsis</taxon>
    </lineage>
</organism>
<comment type="caution">
    <text evidence="1">The sequence shown here is derived from an EMBL/GenBank/DDBJ whole genome shotgun (WGS) entry which is preliminary data.</text>
</comment>
<evidence type="ECO:0000313" key="2">
    <source>
        <dbReference type="Proteomes" id="UP001165136"/>
    </source>
</evidence>
<accession>A0A9W6R8E8</accession>
<evidence type="ECO:0000313" key="1">
    <source>
        <dbReference type="EMBL" id="GLY70768.1"/>
    </source>
</evidence>
<sequence length="162" mass="17782">MLGRCHHVFGVTAQQPEPKYLRTDRDAGNTLADLVDHAGELVAGDLGRPGRSPWWRPARSHRTVEGLYSRGLDADPDLPGADPWSVDFHQTQHFWTARLREGGCSHLVNPFVFDVNEDRVFNLNFGLDQAKNTETPATLAHAMDAGSLLTCGTTSSATCWVG</sequence>
<keyword evidence="2" id="KW-1185">Reference proteome</keyword>